<sequence length="341" mass="38358">MALARIKNRLASSSVPAPPPCSPVPNSARGNHGEQAFSTYLDKMKHMPDLSLPDYVNRSMIADVEYRSIKSMDRNSIREMMRSITKYGVFRVSGHGISTEELHQAFAEADFCFGLLADRWSRDGGREEFQWSRSAIEGAERRRDVAREERFRKFSQKMENLASKLEAIADDAAKIVGSHGSRQSRQKIMENETRMTLFKHNNSALQPHTPRSSQTPRVEAKKDTCVFALSLHLPTEQGDFCLLSDEGPLSFRTGPDTIVFTLGEQLQEWSCGEFKGATGEINIEPEIQDDHEQGAYSVELKCSPSILNHAVDRINTISITDQIFAVLVLLLLFSLLSFLIF</sequence>
<dbReference type="EMBL" id="CM042046">
    <property type="protein sequence ID" value="KAI3676560.1"/>
    <property type="molecule type" value="Genomic_DNA"/>
</dbReference>
<evidence type="ECO:0000313" key="2">
    <source>
        <dbReference type="Proteomes" id="UP001056120"/>
    </source>
</evidence>
<organism evidence="1 2">
    <name type="scientific">Smallanthus sonchifolius</name>
    <dbReference type="NCBI Taxonomy" id="185202"/>
    <lineage>
        <taxon>Eukaryota</taxon>
        <taxon>Viridiplantae</taxon>
        <taxon>Streptophyta</taxon>
        <taxon>Embryophyta</taxon>
        <taxon>Tracheophyta</taxon>
        <taxon>Spermatophyta</taxon>
        <taxon>Magnoliopsida</taxon>
        <taxon>eudicotyledons</taxon>
        <taxon>Gunneridae</taxon>
        <taxon>Pentapetalae</taxon>
        <taxon>asterids</taxon>
        <taxon>campanulids</taxon>
        <taxon>Asterales</taxon>
        <taxon>Asteraceae</taxon>
        <taxon>Asteroideae</taxon>
        <taxon>Heliantheae alliance</taxon>
        <taxon>Millerieae</taxon>
        <taxon>Smallanthus</taxon>
    </lineage>
</organism>
<protein>
    <submittedName>
        <fullName evidence="1">Uncharacterized protein</fullName>
    </submittedName>
</protein>
<accession>A0ACB8XYJ2</accession>
<comment type="caution">
    <text evidence="1">The sequence shown here is derived from an EMBL/GenBank/DDBJ whole genome shotgun (WGS) entry which is preliminary data.</text>
</comment>
<keyword evidence="2" id="KW-1185">Reference proteome</keyword>
<name>A0ACB8XYJ2_9ASTR</name>
<evidence type="ECO:0000313" key="1">
    <source>
        <dbReference type="EMBL" id="KAI3676560.1"/>
    </source>
</evidence>
<reference evidence="2" key="1">
    <citation type="journal article" date="2022" name="Mol. Ecol. Resour.">
        <title>The genomes of chicory, endive, great burdock and yacon provide insights into Asteraceae palaeo-polyploidization history and plant inulin production.</title>
        <authorList>
            <person name="Fan W."/>
            <person name="Wang S."/>
            <person name="Wang H."/>
            <person name="Wang A."/>
            <person name="Jiang F."/>
            <person name="Liu H."/>
            <person name="Zhao H."/>
            <person name="Xu D."/>
            <person name="Zhang Y."/>
        </authorList>
    </citation>
    <scope>NUCLEOTIDE SEQUENCE [LARGE SCALE GENOMIC DNA]</scope>
    <source>
        <strain evidence="2">cv. Yunnan</strain>
    </source>
</reference>
<gene>
    <name evidence="1" type="ORF">L1987_86171</name>
</gene>
<dbReference type="Proteomes" id="UP001056120">
    <property type="component" value="Linkage Group LG29"/>
</dbReference>
<reference evidence="1 2" key="2">
    <citation type="journal article" date="2022" name="Mol. Ecol. Resour.">
        <title>The genomes of chicory, endive, great burdock and yacon provide insights into Asteraceae paleo-polyploidization history and plant inulin production.</title>
        <authorList>
            <person name="Fan W."/>
            <person name="Wang S."/>
            <person name="Wang H."/>
            <person name="Wang A."/>
            <person name="Jiang F."/>
            <person name="Liu H."/>
            <person name="Zhao H."/>
            <person name="Xu D."/>
            <person name="Zhang Y."/>
        </authorList>
    </citation>
    <scope>NUCLEOTIDE SEQUENCE [LARGE SCALE GENOMIC DNA]</scope>
    <source>
        <strain evidence="2">cv. Yunnan</strain>
        <tissue evidence="1">Leaves</tissue>
    </source>
</reference>
<proteinExistence type="predicted"/>